<keyword evidence="4 7" id="KW-0812">Transmembrane</keyword>
<dbReference type="EMBL" id="FNDU01000003">
    <property type="protein sequence ID" value="SDH85179.1"/>
    <property type="molecule type" value="Genomic_DNA"/>
</dbReference>
<dbReference type="STRING" id="930129.SAMN05216352_10369"/>
<keyword evidence="10" id="KW-1185">Reference proteome</keyword>
<feature type="transmembrane region" description="Helical" evidence="7">
    <location>
        <begin position="305"/>
        <end position="331"/>
    </location>
</feature>
<keyword evidence="5 7" id="KW-1133">Transmembrane helix</keyword>
<gene>
    <name evidence="9" type="ORF">SAMN05216352_10369</name>
</gene>
<dbReference type="AlphaFoldDB" id="A0A1G8FSQ2"/>
<evidence type="ECO:0000313" key="9">
    <source>
        <dbReference type="EMBL" id="SDH85179.1"/>
    </source>
</evidence>
<keyword evidence="9" id="KW-0808">Transferase</keyword>
<comment type="subcellular location">
    <subcellularLocation>
        <location evidence="1">Cell membrane</location>
        <topology evidence="1">Multi-pass membrane protein</topology>
    </subcellularLocation>
</comment>
<feature type="transmembrane region" description="Helical" evidence="7">
    <location>
        <begin position="124"/>
        <end position="142"/>
    </location>
</feature>
<dbReference type="PANTHER" id="PTHR40074:SF2">
    <property type="entry name" value="O-ACETYLTRANSFERASE WECH"/>
    <property type="match status" value="1"/>
</dbReference>
<keyword evidence="9" id="KW-0012">Acyltransferase</keyword>
<evidence type="ECO:0000256" key="7">
    <source>
        <dbReference type="SAM" id="Phobius"/>
    </source>
</evidence>
<reference evidence="9 10" key="1">
    <citation type="submission" date="2016-10" db="EMBL/GenBank/DDBJ databases">
        <authorList>
            <person name="de Groot N.N."/>
        </authorList>
    </citation>
    <scope>NUCLEOTIDE SEQUENCE [LARGE SCALE GENOMIC DNA]</scope>
    <source>
        <strain evidence="10">P4B,CCM 7963,CECT 7998,DSM 25260,IBRC-M 10614,KCTC 13821</strain>
    </source>
</reference>
<feature type="transmembrane region" description="Helical" evidence="7">
    <location>
        <begin position="277"/>
        <end position="299"/>
    </location>
</feature>
<dbReference type="GO" id="GO:0016413">
    <property type="term" value="F:O-acetyltransferase activity"/>
    <property type="evidence" value="ECO:0007669"/>
    <property type="project" value="TreeGrafter"/>
</dbReference>
<accession>A0A1G8FSQ2</accession>
<dbReference type="PANTHER" id="PTHR40074">
    <property type="entry name" value="O-ACETYLTRANSFERASE WECH"/>
    <property type="match status" value="1"/>
</dbReference>
<dbReference type="RefSeq" id="WP_091582295.1">
    <property type="nucleotide sequence ID" value="NZ_FNDU01000003.1"/>
</dbReference>
<feature type="transmembrane region" description="Helical" evidence="7">
    <location>
        <begin position="12"/>
        <end position="31"/>
    </location>
</feature>
<keyword evidence="3" id="KW-1003">Cell membrane</keyword>
<feature type="domain" description="Acyltransferase 3" evidence="8">
    <location>
        <begin position="12"/>
        <end position="330"/>
    </location>
</feature>
<dbReference type="GO" id="GO:0009246">
    <property type="term" value="P:enterobacterial common antigen biosynthetic process"/>
    <property type="evidence" value="ECO:0007669"/>
    <property type="project" value="TreeGrafter"/>
</dbReference>
<evidence type="ECO:0000256" key="6">
    <source>
        <dbReference type="ARBA" id="ARBA00023136"/>
    </source>
</evidence>
<feature type="transmembrane region" description="Helical" evidence="7">
    <location>
        <begin position="85"/>
        <end position="104"/>
    </location>
</feature>
<organism evidence="9 10">
    <name type="scientific">Alteribacillus bidgolensis</name>
    <dbReference type="NCBI Taxonomy" id="930129"/>
    <lineage>
        <taxon>Bacteria</taxon>
        <taxon>Bacillati</taxon>
        <taxon>Bacillota</taxon>
        <taxon>Bacilli</taxon>
        <taxon>Bacillales</taxon>
        <taxon>Bacillaceae</taxon>
        <taxon>Alteribacillus</taxon>
    </lineage>
</organism>
<evidence type="ECO:0000313" key="10">
    <source>
        <dbReference type="Proteomes" id="UP000199017"/>
    </source>
</evidence>
<protein>
    <submittedName>
        <fullName evidence="9">Membrane-bound acyltransferase YfiQ, involved in biofilm formation</fullName>
    </submittedName>
</protein>
<evidence type="ECO:0000256" key="1">
    <source>
        <dbReference type="ARBA" id="ARBA00004651"/>
    </source>
</evidence>
<feature type="transmembrane region" description="Helical" evidence="7">
    <location>
        <begin position="221"/>
        <end position="239"/>
    </location>
</feature>
<name>A0A1G8FSQ2_9BACI</name>
<feature type="transmembrane region" description="Helical" evidence="7">
    <location>
        <begin position="251"/>
        <end position="270"/>
    </location>
</feature>
<keyword evidence="6 7" id="KW-0472">Membrane</keyword>
<feature type="transmembrane region" description="Helical" evidence="7">
    <location>
        <begin position="51"/>
        <end position="73"/>
    </location>
</feature>
<dbReference type="OrthoDB" id="65129at2"/>
<dbReference type="GO" id="GO:0005886">
    <property type="term" value="C:plasma membrane"/>
    <property type="evidence" value="ECO:0007669"/>
    <property type="project" value="UniProtKB-SubCell"/>
</dbReference>
<evidence type="ECO:0000256" key="4">
    <source>
        <dbReference type="ARBA" id="ARBA00022692"/>
    </source>
</evidence>
<dbReference type="InterPro" id="IPR002656">
    <property type="entry name" value="Acyl_transf_3_dom"/>
</dbReference>
<sequence length="369" mass="43804">MKNNTMIKEVFLLRSIACLSIVLLHAIEIGIESIKYEIGSFTYLVFDSIHVFLYYGTPMFIFISELLIAYSYRKKNIPKDFLRKRFTFIFIPFLCMALFYSIPYASTFQDWVLKFFLNAFIGDFHGYFVLIIFQFYLLHLFFHHYLQRVKPRVIITISFLLNAGYLAFFNMTEPYNILYSEYIWERFYWIPFFGWIFYFSLGYYCGLYYERFISGLKKHKAAVTALPIVSSTFLLYVYHSELITVHSSKRIDMMLHTAAIGFFILYVTSYMKKIPNFLIFISQYSFGIYLLHFFYLLLFDAIYNIYPGFLGISYVFLLFFGSTTCSIITIYHLNNWKYGKYIVGKIGAGYKNKANTSYTVAYKQKPLQS</sequence>
<feature type="transmembrane region" description="Helical" evidence="7">
    <location>
        <begin position="188"/>
        <end position="209"/>
    </location>
</feature>
<feature type="transmembrane region" description="Helical" evidence="7">
    <location>
        <begin position="149"/>
        <end position="168"/>
    </location>
</feature>
<evidence type="ECO:0000256" key="3">
    <source>
        <dbReference type="ARBA" id="ARBA00022475"/>
    </source>
</evidence>
<evidence type="ECO:0000256" key="5">
    <source>
        <dbReference type="ARBA" id="ARBA00022989"/>
    </source>
</evidence>
<evidence type="ECO:0000256" key="2">
    <source>
        <dbReference type="ARBA" id="ARBA00007400"/>
    </source>
</evidence>
<dbReference type="Proteomes" id="UP000199017">
    <property type="component" value="Unassembled WGS sequence"/>
</dbReference>
<dbReference type="Pfam" id="PF01757">
    <property type="entry name" value="Acyl_transf_3"/>
    <property type="match status" value="1"/>
</dbReference>
<proteinExistence type="inferred from homology"/>
<comment type="similarity">
    <text evidence="2">Belongs to the acyltransferase 3 family.</text>
</comment>
<evidence type="ECO:0000259" key="8">
    <source>
        <dbReference type="Pfam" id="PF01757"/>
    </source>
</evidence>